<evidence type="ECO:0000313" key="4">
    <source>
        <dbReference type="Proteomes" id="UP000196560"/>
    </source>
</evidence>
<gene>
    <name evidence="3" type="ORF">B5G21_05185</name>
</gene>
<dbReference type="Gene3D" id="3.30.1370.60">
    <property type="entry name" value="Hypothetical oxidoreductase yiak, domain 2"/>
    <property type="match status" value="1"/>
</dbReference>
<dbReference type="PANTHER" id="PTHR11091:SF0">
    <property type="entry name" value="MALATE DEHYDROGENASE"/>
    <property type="match status" value="1"/>
</dbReference>
<protein>
    <submittedName>
        <fullName evidence="3">Ureidoglycolate dehydrogenase</fullName>
    </submittedName>
</protein>
<dbReference type="eggNOG" id="COG2055">
    <property type="taxonomic scope" value="Bacteria"/>
</dbReference>
<dbReference type="Gene3D" id="1.10.1530.10">
    <property type="match status" value="1"/>
</dbReference>
<dbReference type="InterPro" id="IPR043144">
    <property type="entry name" value="Mal/L-sulf/L-lact_DH-like_ah"/>
</dbReference>
<name>A0A1Y3U2J8_9ACTN</name>
<comment type="similarity">
    <text evidence="1">Belongs to the LDH2/MDH2 oxidoreductase family.</text>
</comment>
<dbReference type="GO" id="GO:0016491">
    <property type="term" value="F:oxidoreductase activity"/>
    <property type="evidence" value="ECO:0007669"/>
    <property type="project" value="UniProtKB-KW"/>
</dbReference>
<keyword evidence="2" id="KW-0560">Oxidoreductase</keyword>
<dbReference type="Pfam" id="PF02615">
    <property type="entry name" value="Ldh_2"/>
    <property type="match status" value="1"/>
</dbReference>
<dbReference type="STRING" id="1118060.GCA_000311845_01409"/>
<proteinExistence type="inferred from homology"/>
<dbReference type="NCBIfam" id="NF011599">
    <property type="entry name" value="PRK15025.1"/>
    <property type="match status" value="1"/>
</dbReference>
<dbReference type="InterPro" id="IPR043143">
    <property type="entry name" value="Mal/L-sulf/L-lact_DH-like_NADP"/>
</dbReference>
<keyword evidence="4" id="KW-1185">Reference proteome</keyword>
<dbReference type="SUPFAM" id="SSF89733">
    <property type="entry name" value="L-sulfolactate dehydrogenase-like"/>
    <property type="match status" value="1"/>
</dbReference>
<dbReference type="PANTHER" id="PTHR11091">
    <property type="entry name" value="OXIDOREDUCTASE-RELATED"/>
    <property type="match status" value="1"/>
</dbReference>
<dbReference type="InterPro" id="IPR017590">
    <property type="entry name" value="Ureidoglycolate_dehydrogenase"/>
</dbReference>
<sequence length="350" mass="38084">MLVTRDELKELMKKKFMAAGMHENHADDMAEVLAWSSERGLHSHGEVRVEYYTERISKGGMTIDPKVTWTQTGPCSGILDADNGCGYPFAIEGMQKAIDMAKENGIGFVGVANVSHTGAIGYYTEMAAKQGMIGLSCTQSDPMVIPYGGAEPFYGTNPIALAAPTADDRIVSFDMATTVQAWGKILDAKSAGRSIPEGWAVDEDGSPVTDPHKVNALVAIAGPKGYGLMMMVDILSGVLLGVPAGKHVSSMYHDLSEGRRLGHLNVAINPEYFCGADEFRAHMSEVLDELNAVKPGVGFDKVYWPGQRAQMRIQATKDAGGIEIVDDIYDYLVSDDLYRHSWDHKNRFAE</sequence>
<comment type="caution">
    <text evidence="3">The sequence shown here is derived from an EMBL/GenBank/DDBJ whole genome shotgun (WGS) entry which is preliminary data.</text>
</comment>
<dbReference type="RefSeq" id="WP_019128700.1">
    <property type="nucleotide sequence ID" value="NZ_CALUIC010000007.1"/>
</dbReference>
<reference evidence="4" key="1">
    <citation type="submission" date="2017-04" db="EMBL/GenBank/DDBJ databases">
        <title>Function of individual gut microbiota members based on whole genome sequencing of pure cultures obtained from chicken caecum.</title>
        <authorList>
            <person name="Medvecky M."/>
            <person name="Cejkova D."/>
            <person name="Polansky O."/>
            <person name="Karasova D."/>
            <person name="Kubasova T."/>
            <person name="Cizek A."/>
            <person name="Rychlik I."/>
        </authorList>
    </citation>
    <scope>NUCLEOTIDE SEQUENCE [LARGE SCALE GENOMIC DNA]</scope>
    <source>
        <strain evidence="4">An70</strain>
    </source>
</reference>
<organism evidence="3 4">
    <name type="scientific">Enorma massiliensis</name>
    <dbReference type="NCBI Taxonomy" id="1472761"/>
    <lineage>
        <taxon>Bacteria</taxon>
        <taxon>Bacillati</taxon>
        <taxon>Actinomycetota</taxon>
        <taxon>Coriobacteriia</taxon>
        <taxon>Coriobacteriales</taxon>
        <taxon>Coriobacteriaceae</taxon>
        <taxon>Enorma</taxon>
    </lineage>
</organism>
<dbReference type="GeneID" id="98653628"/>
<dbReference type="InterPro" id="IPR003767">
    <property type="entry name" value="Malate/L-lactate_DH-like"/>
</dbReference>
<evidence type="ECO:0000256" key="2">
    <source>
        <dbReference type="ARBA" id="ARBA00023002"/>
    </source>
</evidence>
<dbReference type="Proteomes" id="UP000196560">
    <property type="component" value="Unassembled WGS sequence"/>
</dbReference>
<accession>A0A1Y3U2J8</accession>
<dbReference type="AlphaFoldDB" id="A0A1Y3U2J8"/>
<dbReference type="NCBIfam" id="TIGR03175">
    <property type="entry name" value="AllD"/>
    <property type="match status" value="1"/>
</dbReference>
<dbReference type="InterPro" id="IPR036111">
    <property type="entry name" value="Mal/L-sulfo/L-lacto_DH-like_sf"/>
</dbReference>
<evidence type="ECO:0000313" key="3">
    <source>
        <dbReference type="EMBL" id="OUN43004.1"/>
    </source>
</evidence>
<evidence type="ECO:0000256" key="1">
    <source>
        <dbReference type="ARBA" id="ARBA00006056"/>
    </source>
</evidence>
<dbReference type="EMBL" id="NFHO01000005">
    <property type="protein sequence ID" value="OUN43004.1"/>
    <property type="molecule type" value="Genomic_DNA"/>
</dbReference>